<dbReference type="GO" id="GO:0016071">
    <property type="term" value="P:mRNA metabolic process"/>
    <property type="evidence" value="ECO:0007669"/>
    <property type="project" value="UniProtKB-ARBA"/>
</dbReference>
<feature type="compositionally biased region" description="Basic and acidic residues" evidence="1">
    <location>
        <begin position="423"/>
        <end position="432"/>
    </location>
</feature>
<gene>
    <name evidence="2" type="ORF">BDZ85DRAFT_269401</name>
</gene>
<feature type="compositionally biased region" description="Polar residues" evidence="1">
    <location>
        <begin position="259"/>
        <end position="273"/>
    </location>
</feature>
<keyword evidence="3" id="KW-1185">Reference proteome</keyword>
<accession>A0A6A6G055</accession>
<feature type="region of interest" description="Disordered" evidence="1">
    <location>
        <begin position="1"/>
        <end position="102"/>
    </location>
</feature>
<dbReference type="InterPro" id="IPR028322">
    <property type="entry name" value="PNRC-like_rgn"/>
</dbReference>
<dbReference type="OrthoDB" id="2142961at2759"/>
<feature type="compositionally biased region" description="Polar residues" evidence="1">
    <location>
        <begin position="363"/>
        <end position="383"/>
    </location>
</feature>
<proteinExistence type="predicted"/>
<feature type="compositionally biased region" description="Polar residues" evidence="1">
    <location>
        <begin position="390"/>
        <end position="406"/>
    </location>
</feature>
<evidence type="ECO:0000313" key="2">
    <source>
        <dbReference type="EMBL" id="KAF2219013.1"/>
    </source>
</evidence>
<feature type="compositionally biased region" description="Polar residues" evidence="1">
    <location>
        <begin position="9"/>
        <end position="18"/>
    </location>
</feature>
<feature type="compositionally biased region" description="Low complexity" evidence="1">
    <location>
        <begin position="351"/>
        <end position="362"/>
    </location>
</feature>
<sequence length="438" mass="47426">MTAVLVPQSHISNMQSEGNDIASPHLRARRQNNKQNRQQFQNHEALSDSNVPIAGTPKGKKPQRNSQYADRTASAALPNNKQAHSGQHSKSRPVSVAAPNGNLTATPAKASYAGAAFNASPAPSSLPVPKFFSKSVPGSNAASGLQARVERDGDRSDSNEPVSQSTLSPGPTRSSVKSPLDMFFDADRQEKARIGSGSTSRPGHFSSQSRSETPTKPRDMFMLELDGTSSPAASQSGTPSSTRPQPQIERSRTAPDNVPTLQQSEDARRAQQTQSLKSFLNLTAAESPNSSPFLTTPQNNTFASPAHTPQQDPSLLYGNRNLSPLFQAARSPPAQPSPQYQRFSQASPHPNNNSYANVYSANQYVSPAKSPNPTPVHNYNMYQPNFAGSRPSQWPHNGSQNWQQPPMNGLPPQASPQQSGNDNVREMEDKMRRMLKMG</sequence>
<feature type="compositionally biased region" description="Low complexity" evidence="1">
    <location>
        <begin position="327"/>
        <end position="342"/>
    </location>
</feature>
<dbReference type="Pfam" id="PF15365">
    <property type="entry name" value="PNRC"/>
    <property type="match status" value="1"/>
</dbReference>
<feature type="compositionally biased region" description="Low complexity" evidence="1">
    <location>
        <begin position="33"/>
        <end position="42"/>
    </location>
</feature>
<reference evidence="3" key="1">
    <citation type="journal article" date="2020" name="Stud. Mycol.">
        <title>101 Dothideomycetes genomes: A test case for predicting lifestyles and emergence of pathogens.</title>
        <authorList>
            <person name="Haridas S."/>
            <person name="Albert R."/>
            <person name="Binder M."/>
            <person name="Bloem J."/>
            <person name="LaButti K."/>
            <person name="Salamov A."/>
            <person name="Andreopoulos B."/>
            <person name="Baker S."/>
            <person name="Barry K."/>
            <person name="Bills G."/>
            <person name="Bluhm B."/>
            <person name="Cannon C."/>
            <person name="Castanera R."/>
            <person name="Culley D."/>
            <person name="Daum C."/>
            <person name="Ezra D."/>
            <person name="Gonzalez J."/>
            <person name="Henrissat B."/>
            <person name="Kuo A."/>
            <person name="Liang C."/>
            <person name="Lipzen A."/>
            <person name="Lutzoni F."/>
            <person name="Magnuson J."/>
            <person name="Mondo S."/>
            <person name="Nolan M."/>
            <person name="Ohm R."/>
            <person name="Pangilinan J."/>
            <person name="Park H.-J."/>
            <person name="Ramirez L."/>
            <person name="Alfaro M."/>
            <person name="Sun H."/>
            <person name="Tritt A."/>
            <person name="Yoshinaga Y."/>
            <person name="Zwiers L.-H."/>
            <person name="Turgeon B."/>
            <person name="Goodwin S."/>
            <person name="Spatafora J."/>
            <person name="Crous P."/>
            <person name="Grigoriev I."/>
        </authorList>
    </citation>
    <scope>NUCLEOTIDE SEQUENCE [LARGE SCALE GENOMIC DNA]</scope>
    <source>
        <strain evidence="3">CECT 20119</strain>
    </source>
</reference>
<evidence type="ECO:0000256" key="1">
    <source>
        <dbReference type="SAM" id="MobiDB-lite"/>
    </source>
</evidence>
<dbReference type="AlphaFoldDB" id="A0A6A6G055"/>
<protein>
    <recommendedName>
        <fullName evidence="4">Proteophosphoglycan 5</fullName>
    </recommendedName>
</protein>
<feature type="region of interest" description="Disordered" evidence="1">
    <location>
        <begin position="287"/>
        <end position="438"/>
    </location>
</feature>
<feature type="compositionally biased region" description="Polar residues" evidence="1">
    <location>
        <begin position="227"/>
        <end position="245"/>
    </location>
</feature>
<feature type="compositionally biased region" description="Basic and acidic residues" evidence="1">
    <location>
        <begin position="148"/>
        <end position="158"/>
    </location>
</feature>
<organism evidence="2 3">
    <name type="scientific">Elsinoe ampelina</name>
    <dbReference type="NCBI Taxonomy" id="302913"/>
    <lineage>
        <taxon>Eukaryota</taxon>
        <taxon>Fungi</taxon>
        <taxon>Dikarya</taxon>
        <taxon>Ascomycota</taxon>
        <taxon>Pezizomycotina</taxon>
        <taxon>Dothideomycetes</taxon>
        <taxon>Dothideomycetidae</taxon>
        <taxon>Myriangiales</taxon>
        <taxon>Elsinoaceae</taxon>
        <taxon>Elsinoe</taxon>
    </lineage>
</organism>
<evidence type="ECO:0000313" key="3">
    <source>
        <dbReference type="Proteomes" id="UP000799538"/>
    </source>
</evidence>
<feature type="compositionally biased region" description="Polar residues" evidence="1">
    <location>
        <begin position="77"/>
        <end position="88"/>
    </location>
</feature>
<dbReference type="Proteomes" id="UP000799538">
    <property type="component" value="Unassembled WGS sequence"/>
</dbReference>
<feature type="compositionally biased region" description="Polar residues" evidence="1">
    <location>
        <begin position="287"/>
        <end position="313"/>
    </location>
</feature>
<name>A0A6A6G055_9PEZI</name>
<feature type="region of interest" description="Disordered" evidence="1">
    <location>
        <begin position="136"/>
        <end position="178"/>
    </location>
</feature>
<feature type="compositionally biased region" description="Polar residues" evidence="1">
    <location>
        <begin position="159"/>
        <end position="177"/>
    </location>
</feature>
<feature type="compositionally biased region" description="Polar residues" evidence="1">
    <location>
        <begin position="196"/>
        <end position="212"/>
    </location>
</feature>
<evidence type="ECO:0008006" key="4">
    <source>
        <dbReference type="Google" id="ProtNLM"/>
    </source>
</evidence>
<feature type="region of interest" description="Disordered" evidence="1">
    <location>
        <begin position="193"/>
        <end position="273"/>
    </location>
</feature>
<dbReference type="EMBL" id="ML992522">
    <property type="protein sequence ID" value="KAF2219013.1"/>
    <property type="molecule type" value="Genomic_DNA"/>
</dbReference>